<dbReference type="Proteomes" id="UP001221686">
    <property type="component" value="Unassembled WGS sequence"/>
</dbReference>
<evidence type="ECO:0000313" key="2">
    <source>
        <dbReference type="Proteomes" id="UP001221686"/>
    </source>
</evidence>
<comment type="caution">
    <text evidence="1">The sequence shown here is derived from an EMBL/GenBank/DDBJ whole genome shotgun (WGS) entry which is preliminary data.</text>
</comment>
<accession>A0ABT5DRA3</accession>
<organism evidence="1 2">
    <name type="scientific">Nannocystis bainbridge</name>
    <dbReference type="NCBI Taxonomy" id="2995303"/>
    <lineage>
        <taxon>Bacteria</taxon>
        <taxon>Pseudomonadati</taxon>
        <taxon>Myxococcota</taxon>
        <taxon>Polyangia</taxon>
        <taxon>Nannocystales</taxon>
        <taxon>Nannocystaceae</taxon>
        <taxon>Nannocystis</taxon>
    </lineage>
</organism>
<reference evidence="1 2" key="1">
    <citation type="submission" date="2022-11" db="EMBL/GenBank/DDBJ databases">
        <title>Minimal conservation of predation-associated metabolite biosynthetic gene clusters underscores biosynthetic potential of Myxococcota including descriptions for ten novel species: Archangium lansinium sp. nov., Myxococcus landrumus sp. nov., Nannocystis bai.</title>
        <authorList>
            <person name="Ahearne A."/>
            <person name="Stevens C."/>
            <person name="Dowd S."/>
        </authorList>
    </citation>
    <scope>NUCLEOTIDE SEQUENCE [LARGE SCALE GENOMIC DNA]</scope>
    <source>
        <strain evidence="1 2">BB15-2</strain>
    </source>
</reference>
<evidence type="ECO:0000313" key="1">
    <source>
        <dbReference type="EMBL" id="MDC0716076.1"/>
    </source>
</evidence>
<protein>
    <recommendedName>
        <fullName evidence="3">Lipoprotein</fullName>
    </recommendedName>
</protein>
<sequence length="153" mass="16883">MPQTFLPRRFRYAAALALSLACDSGYSLQIVIEIPDDIVARYDEEQRGVLYVEVRPQGFDPVYRAAAVVCGETTTYRLDNYGDGEVPNTGILAWIEPVTGGGECGPNADTQWMTSEGKKVYPDAEEPQAEAMIQETSSCNHSEDVELVIDDLE</sequence>
<evidence type="ECO:0008006" key="3">
    <source>
        <dbReference type="Google" id="ProtNLM"/>
    </source>
</evidence>
<dbReference type="RefSeq" id="WP_272084526.1">
    <property type="nucleotide sequence ID" value="NZ_JAQNDL010000001.1"/>
</dbReference>
<gene>
    <name evidence="1" type="ORF">POL25_04170</name>
</gene>
<name>A0ABT5DRA3_9BACT</name>
<keyword evidence="2" id="KW-1185">Reference proteome</keyword>
<dbReference type="EMBL" id="JAQNDL010000001">
    <property type="protein sequence ID" value="MDC0716076.1"/>
    <property type="molecule type" value="Genomic_DNA"/>
</dbReference>
<proteinExistence type="predicted"/>